<feature type="non-terminal residue" evidence="1">
    <location>
        <position position="1"/>
    </location>
</feature>
<proteinExistence type="predicted"/>
<sequence>PKYYENFENASKRITKSYKETRRYILKNANLNSKDTESIETLETQYNIIKKKYNINNTTNNADLEIDIKKLNYTQILLDKEKVKYVTYNDKGDIGKSFIEDINILREDTTKVNVKENIDIFNTEDILITRLYGSYPNQKSPTQKNTLTIYIPKSCIHLHNDLVENTICM</sequence>
<protein>
    <submittedName>
        <fullName evidence="1">Uncharacterized protein</fullName>
    </submittedName>
</protein>
<evidence type="ECO:0000313" key="2">
    <source>
        <dbReference type="Proteomes" id="UP000228888"/>
    </source>
</evidence>
<evidence type="ECO:0000313" key="1">
    <source>
        <dbReference type="EMBL" id="PJB03876.1"/>
    </source>
</evidence>
<reference evidence="2" key="1">
    <citation type="submission" date="2017-09" db="EMBL/GenBank/DDBJ databases">
        <title>Depth-based differentiation of microbial function through sediment-hosted aquifers and enrichment of novel symbionts in the deep terrestrial subsurface.</title>
        <authorList>
            <person name="Probst A.J."/>
            <person name="Ladd B."/>
            <person name="Jarett J.K."/>
            <person name="Geller-Mcgrath D.E."/>
            <person name="Sieber C.M.K."/>
            <person name="Emerson J.B."/>
            <person name="Anantharaman K."/>
            <person name="Thomas B.C."/>
            <person name="Malmstrom R."/>
            <person name="Stieglmeier M."/>
            <person name="Klingl A."/>
            <person name="Woyke T."/>
            <person name="Ryan C.M."/>
            <person name="Banfield J.F."/>
        </authorList>
    </citation>
    <scope>NUCLEOTIDE SEQUENCE [LARGE SCALE GENOMIC DNA]</scope>
</reference>
<accession>A0A2H9QS69</accession>
<dbReference type="Proteomes" id="UP000228888">
    <property type="component" value="Unassembled WGS sequence"/>
</dbReference>
<organism evidence="1 2">
    <name type="scientific">Huberarchaeum crystalense</name>
    <dbReference type="NCBI Taxonomy" id="2014257"/>
    <lineage>
        <taxon>Archaea</taxon>
        <taxon>Candidatus Huberarchaeota</taxon>
        <taxon>Candidatus Huberarchaeia</taxon>
        <taxon>Candidatus Huberarchaeales</taxon>
        <taxon>Candidatus Huberarchaeaceae</taxon>
        <taxon>Candidatus Huberarchaeum</taxon>
    </lineage>
</organism>
<comment type="caution">
    <text evidence="1">The sequence shown here is derived from an EMBL/GenBank/DDBJ whole genome shotgun (WGS) entry which is preliminary data.</text>
</comment>
<gene>
    <name evidence="1" type="ORF">CO124_01635</name>
</gene>
<dbReference type="AlphaFoldDB" id="A0A2H9QS69"/>
<name>A0A2H9QS69_HUBC1</name>
<dbReference type="EMBL" id="PFUW01000027">
    <property type="protein sequence ID" value="PJB03876.1"/>
    <property type="molecule type" value="Genomic_DNA"/>
</dbReference>